<dbReference type="InterPro" id="IPR023809">
    <property type="entry name" value="Thiopep_bacteriocin_synth_dom"/>
</dbReference>
<dbReference type="Proteomes" id="UP001501867">
    <property type="component" value="Unassembled WGS sequence"/>
</dbReference>
<protein>
    <recommendedName>
        <fullName evidence="1">Thiopeptide-type bacteriocin biosynthesis domain-containing protein</fullName>
    </recommendedName>
</protein>
<organism evidence="2 3">
    <name type="scientific">Streptomyces polychromogenes</name>
    <dbReference type="NCBI Taxonomy" id="67342"/>
    <lineage>
        <taxon>Bacteria</taxon>
        <taxon>Bacillati</taxon>
        <taxon>Actinomycetota</taxon>
        <taxon>Actinomycetes</taxon>
        <taxon>Kitasatosporales</taxon>
        <taxon>Streptomycetaceae</taxon>
        <taxon>Streptomyces</taxon>
    </lineage>
</organism>
<feature type="domain" description="Thiopeptide-type bacteriocin biosynthesis" evidence="1">
    <location>
        <begin position="1"/>
        <end position="122"/>
    </location>
</feature>
<name>A0ABN0W4B4_9ACTN</name>
<proteinExistence type="predicted"/>
<evidence type="ECO:0000313" key="3">
    <source>
        <dbReference type="Proteomes" id="UP001501867"/>
    </source>
</evidence>
<gene>
    <name evidence="2" type="ORF">GCM10010302_74800</name>
</gene>
<dbReference type="Pfam" id="PF14028">
    <property type="entry name" value="Lant_dehydr_C"/>
    <property type="match status" value="1"/>
</dbReference>
<reference evidence="2 3" key="1">
    <citation type="journal article" date="2019" name="Int. J. Syst. Evol. Microbiol.">
        <title>The Global Catalogue of Microorganisms (GCM) 10K type strain sequencing project: providing services to taxonomists for standard genome sequencing and annotation.</title>
        <authorList>
            <consortium name="The Broad Institute Genomics Platform"/>
            <consortium name="The Broad Institute Genome Sequencing Center for Infectious Disease"/>
            <person name="Wu L."/>
            <person name="Ma J."/>
        </authorList>
    </citation>
    <scope>NUCLEOTIDE SEQUENCE [LARGE SCALE GENOMIC DNA]</scope>
    <source>
        <strain evidence="2 3">JCM 4505</strain>
    </source>
</reference>
<accession>A0ABN0W4B4</accession>
<dbReference type="EMBL" id="BAAABV010000035">
    <property type="protein sequence ID" value="GAA0324701.1"/>
    <property type="molecule type" value="Genomic_DNA"/>
</dbReference>
<sequence length="150" mass="16102">MRAAEAVFGTDSSSVARLLQAGEDGELALDRTDLAVSSVDDLLDSLGLTPDQRLAFCRGAGETSRDGGEEYRRRGHQLRQTLGRQDCPDTAVLRLLLAERRASLAPAADLLGALRREGLGGDGERRVLELLRRTREGLARAPVDRPPGAG</sequence>
<evidence type="ECO:0000313" key="2">
    <source>
        <dbReference type="EMBL" id="GAA0324701.1"/>
    </source>
</evidence>
<keyword evidence="3" id="KW-1185">Reference proteome</keyword>
<evidence type="ECO:0000259" key="1">
    <source>
        <dbReference type="Pfam" id="PF14028"/>
    </source>
</evidence>
<comment type="caution">
    <text evidence="2">The sequence shown here is derived from an EMBL/GenBank/DDBJ whole genome shotgun (WGS) entry which is preliminary data.</text>
</comment>